<proteinExistence type="predicted"/>
<sequence length="158" mass="18336">MIRNSIKMLQQKAHRGFVNYSPKYRAMEEVIFDGLEGYSSLAFKTLSEDYTAPFHLDNTCHLSGFLCNAHDMDGNVYISEGWETWRCLRPDLIAKAHQLRLENYVLMQPREKAILQGDVYVLHEDEIIAVWGGIEFKRVSRKAIDILLPQPREQKAHV</sequence>
<comment type="caution">
    <text evidence="3">The sequence shown here is derived from an EMBL/GenBank/DDBJ whole genome shotgun (WGS) entry which is preliminary data.</text>
</comment>
<dbReference type="InterPro" id="IPR049900">
    <property type="entry name" value="PKS_mFAS_DH"/>
</dbReference>
<evidence type="ECO:0000313" key="3">
    <source>
        <dbReference type="EMBL" id="RMY55347.1"/>
    </source>
</evidence>
<dbReference type="AlphaFoldDB" id="A0A3M7CUK3"/>
<feature type="region of interest" description="C-terminal hotdog fold" evidence="1">
    <location>
        <begin position="1"/>
        <end position="145"/>
    </location>
</feature>
<dbReference type="Proteomes" id="UP000270230">
    <property type="component" value="Unassembled WGS sequence"/>
</dbReference>
<dbReference type="EMBL" id="QWIN01000254">
    <property type="protein sequence ID" value="RMY55347.1"/>
    <property type="molecule type" value="Genomic_DNA"/>
</dbReference>
<dbReference type="PROSITE" id="PS52019">
    <property type="entry name" value="PKS_MFAS_DH"/>
    <property type="match status" value="1"/>
</dbReference>
<evidence type="ECO:0000313" key="4">
    <source>
        <dbReference type="Proteomes" id="UP000270230"/>
    </source>
</evidence>
<feature type="region of interest" description="N-terminal hotdog fold" evidence="1">
    <location>
        <position position="1"/>
    </location>
</feature>
<dbReference type="Gene3D" id="3.10.129.110">
    <property type="entry name" value="Polyketide synthase dehydratase"/>
    <property type="match status" value="1"/>
</dbReference>
<comment type="caution">
    <text evidence="1">Lacks conserved residue(s) required for the propagation of feature annotation.</text>
</comment>
<gene>
    <name evidence="3" type="ORF">D0865_04230</name>
</gene>
<dbReference type="OrthoDB" id="329835at2759"/>
<evidence type="ECO:0000259" key="2">
    <source>
        <dbReference type="PROSITE" id="PS52019"/>
    </source>
</evidence>
<dbReference type="InterPro" id="IPR042104">
    <property type="entry name" value="PKS_dehydratase_sf"/>
</dbReference>
<protein>
    <recommendedName>
        <fullName evidence="2">PKS/mFAS DH domain-containing protein</fullName>
    </recommendedName>
</protein>
<organism evidence="3 4">
    <name type="scientific">Hortaea werneckii</name>
    <name type="common">Black yeast</name>
    <name type="synonym">Cladosporium werneckii</name>
    <dbReference type="NCBI Taxonomy" id="91943"/>
    <lineage>
        <taxon>Eukaryota</taxon>
        <taxon>Fungi</taxon>
        <taxon>Dikarya</taxon>
        <taxon>Ascomycota</taxon>
        <taxon>Pezizomycotina</taxon>
        <taxon>Dothideomycetes</taxon>
        <taxon>Dothideomycetidae</taxon>
        <taxon>Mycosphaerellales</taxon>
        <taxon>Teratosphaeriaceae</taxon>
        <taxon>Hortaea</taxon>
    </lineage>
</organism>
<accession>A0A3M7CUK3</accession>
<evidence type="ECO:0000256" key="1">
    <source>
        <dbReference type="PROSITE-ProRule" id="PRU01363"/>
    </source>
</evidence>
<feature type="domain" description="PKS/mFAS DH" evidence="2">
    <location>
        <begin position="1"/>
        <end position="145"/>
    </location>
</feature>
<reference evidence="3 4" key="1">
    <citation type="journal article" date="2018" name="BMC Genomics">
        <title>Genomic evidence for intraspecific hybridization in a clonal and extremely halotolerant yeast.</title>
        <authorList>
            <person name="Gostincar C."/>
            <person name="Stajich J.E."/>
            <person name="Zupancic J."/>
            <person name="Zalar P."/>
            <person name="Gunde-Cimerman N."/>
        </authorList>
    </citation>
    <scope>NUCLEOTIDE SEQUENCE [LARGE SCALE GENOMIC DNA]</scope>
    <source>
        <strain evidence="3 4">EXF-151</strain>
    </source>
</reference>
<name>A0A3M7CUK3_HORWE</name>